<dbReference type="InterPro" id="IPR018490">
    <property type="entry name" value="cNMP-bd_dom_sf"/>
</dbReference>
<accession>H8KS09</accession>
<proteinExistence type="predicted"/>
<dbReference type="eggNOG" id="COG0664">
    <property type="taxonomic scope" value="Bacteria"/>
</dbReference>
<organism evidence="2 3">
    <name type="scientific">Solitalea canadensis (strain ATCC 29591 / DSM 3403 / JCM 21819 / LMG 8368 / NBRC 15130 / NCIMB 12057 / USAM 9D)</name>
    <name type="common">Flexibacter canadensis</name>
    <dbReference type="NCBI Taxonomy" id="929556"/>
    <lineage>
        <taxon>Bacteria</taxon>
        <taxon>Pseudomonadati</taxon>
        <taxon>Bacteroidota</taxon>
        <taxon>Sphingobacteriia</taxon>
        <taxon>Sphingobacteriales</taxon>
        <taxon>Sphingobacteriaceae</taxon>
        <taxon>Solitalea</taxon>
    </lineage>
</organism>
<evidence type="ECO:0000259" key="1">
    <source>
        <dbReference type="Pfam" id="PF00027"/>
    </source>
</evidence>
<gene>
    <name evidence="2" type="ordered locus">Solca_2770</name>
</gene>
<dbReference type="Pfam" id="PF00027">
    <property type="entry name" value="cNMP_binding"/>
    <property type="match status" value="1"/>
</dbReference>
<dbReference type="Proteomes" id="UP000007590">
    <property type="component" value="Chromosome"/>
</dbReference>
<dbReference type="InterPro" id="IPR014710">
    <property type="entry name" value="RmlC-like_jellyroll"/>
</dbReference>
<evidence type="ECO:0000313" key="3">
    <source>
        <dbReference type="Proteomes" id="UP000007590"/>
    </source>
</evidence>
<dbReference type="HOGENOM" id="CLU_075053_9_2_10"/>
<keyword evidence="3" id="KW-1185">Reference proteome</keyword>
<feature type="domain" description="Cyclic nucleotide-binding" evidence="1">
    <location>
        <begin position="31"/>
        <end position="117"/>
    </location>
</feature>
<evidence type="ECO:0000313" key="2">
    <source>
        <dbReference type="EMBL" id="AFD07797.1"/>
    </source>
</evidence>
<sequence length="194" mass="22338">MNTHKIMQLITPIVSLNNHETDSFISCLAVKHLEKNQHFLQEGNICDAIGFINYGTMIYYKTSEKGDEITIDFAFEGDWITDNFSRLKQAPSLINIKAIENTELLVLKNDKLTALYDEMPKLEKLGRILTEQAFLRITQLSIDLQVLSAKERYIKLLQQYPTVFQKISLYHIANYLGIAPKSLSRIRNEIVSNK</sequence>
<protein>
    <submittedName>
        <fullName evidence="2">cAMP-binding protein</fullName>
    </submittedName>
</protein>
<dbReference type="CDD" id="cd00038">
    <property type="entry name" value="CAP_ED"/>
    <property type="match status" value="1"/>
</dbReference>
<dbReference type="SUPFAM" id="SSF51206">
    <property type="entry name" value="cAMP-binding domain-like"/>
    <property type="match status" value="1"/>
</dbReference>
<dbReference type="EMBL" id="CP003349">
    <property type="protein sequence ID" value="AFD07797.1"/>
    <property type="molecule type" value="Genomic_DNA"/>
</dbReference>
<dbReference type="STRING" id="929556.Solca_2770"/>
<name>H8KS09_SOLCM</name>
<dbReference type="AlphaFoldDB" id="H8KS09"/>
<dbReference type="OrthoDB" id="663011at2"/>
<dbReference type="Gene3D" id="2.60.120.10">
    <property type="entry name" value="Jelly Rolls"/>
    <property type="match status" value="1"/>
</dbReference>
<dbReference type="KEGG" id="scn:Solca_2770"/>
<reference evidence="2" key="1">
    <citation type="submission" date="2012-02" db="EMBL/GenBank/DDBJ databases">
        <title>The complete genome of Solitalea canadensis DSM 3403.</title>
        <authorList>
            <consortium name="US DOE Joint Genome Institute (JGI-PGF)"/>
            <person name="Lucas S."/>
            <person name="Copeland A."/>
            <person name="Lapidus A."/>
            <person name="Glavina del Rio T."/>
            <person name="Dalin E."/>
            <person name="Tice H."/>
            <person name="Bruce D."/>
            <person name="Goodwin L."/>
            <person name="Pitluck S."/>
            <person name="Peters L."/>
            <person name="Ovchinnikova G."/>
            <person name="Lu M."/>
            <person name="Kyrpides N."/>
            <person name="Mavromatis K."/>
            <person name="Ivanova N."/>
            <person name="Brettin T."/>
            <person name="Detter J.C."/>
            <person name="Han C."/>
            <person name="Larimer F."/>
            <person name="Land M."/>
            <person name="Hauser L."/>
            <person name="Markowitz V."/>
            <person name="Cheng J.-F."/>
            <person name="Hugenholtz P."/>
            <person name="Woyke T."/>
            <person name="Wu D."/>
            <person name="Spring S."/>
            <person name="Schroeder M."/>
            <person name="Kopitz M."/>
            <person name="Brambilla E."/>
            <person name="Klenk H.-P."/>
            <person name="Eisen J.A."/>
        </authorList>
    </citation>
    <scope>NUCLEOTIDE SEQUENCE</scope>
    <source>
        <strain evidence="2">DSM 3403</strain>
    </source>
</reference>
<dbReference type="RefSeq" id="WP_014681024.1">
    <property type="nucleotide sequence ID" value="NC_017770.1"/>
</dbReference>
<dbReference type="InterPro" id="IPR000595">
    <property type="entry name" value="cNMP-bd_dom"/>
</dbReference>